<feature type="non-terminal residue" evidence="6">
    <location>
        <position position="333"/>
    </location>
</feature>
<dbReference type="EMBL" id="CAJNOI010007585">
    <property type="protein sequence ID" value="CAF1590225.1"/>
    <property type="molecule type" value="Genomic_DNA"/>
</dbReference>
<feature type="transmembrane region" description="Helical" evidence="3">
    <location>
        <begin position="28"/>
        <end position="48"/>
    </location>
</feature>
<dbReference type="GO" id="GO:0016887">
    <property type="term" value="F:ATP hydrolysis activity"/>
    <property type="evidence" value="ECO:0007669"/>
    <property type="project" value="InterPro"/>
</dbReference>
<evidence type="ECO:0000256" key="1">
    <source>
        <dbReference type="ARBA" id="ARBA00022448"/>
    </source>
</evidence>
<feature type="non-terminal residue" evidence="6">
    <location>
        <position position="1"/>
    </location>
</feature>
<keyword evidence="3" id="KW-0812">Transmembrane</keyword>
<dbReference type="SUPFAM" id="SSF52540">
    <property type="entry name" value="P-loop containing nucleoside triphosphate hydrolases"/>
    <property type="match status" value="1"/>
</dbReference>
<dbReference type="EMBL" id="CAJNOM010008027">
    <property type="protein sequence ID" value="CAF1678246.1"/>
    <property type="molecule type" value="Genomic_DNA"/>
</dbReference>
<gene>
    <name evidence="5" type="ORF">BJG266_LOCUS49555</name>
    <name evidence="6" type="ORF">QVE165_LOCUS66643</name>
</gene>
<dbReference type="Proteomes" id="UP000663877">
    <property type="component" value="Unassembled WGS sequence"/>
</dbReference>
<dbReference type="InterPro" id="IPR026082">
    <property type="entry name" value="ABCA"/>
</dbReference>
<feature type="transmembrane region" description="Helical" evidence="3">
    <location>
        <begin position="116"/>
        <end position="134"/>
    </location>
</feature>
<dbReference type="PANTHER" id="PTHR19229">
    <property type="entry name" value="ATP-BINDING CASSETTE TRANSPORTER SUBFAMILY A ABCA"/>
    <property type="match status" value="1"/>
</dbReference>
<protein>
    <recommendedName>
        <fullName evidence="4">ABC transporter domain-containing protein</fullName>
    </recommendedName>
</protein>
<comment type="caution">
    <text evidence="6">The sequence shown here is derived from an EMBL/GenBank/DDBJ whole genome shotgun (WGS) entry which is preliminary data.</text>
</comment>
<dbReference type="OrthoDB" id="6512918at2759"/>
<keyword evidence="3" id="KW-0472">Membrane</keyword>
<accession>A0A816GSD6</accession>
<dbReference type="GO" id="GO:0140359">
    <property type="term" value="F:ABC-type transporter activity"/>
    <property type="evidence" value="ECO:0007669"/>
    <property type="project" value="InterPro"/>
</dbReference>
<feature type="transmembrane region" description="Helical" evidence="3">
    <location>
        <begin position="60"/>
        <end position="80"/>
    </location>
</feature>
<dbReference type="AlphaFoldDB" id="A0A816GSD6"/>
<organism evidence="6 7">
    <name type="scientific">Adineta steineri</name>
    <dbReference type="NCBI Taxonomy" id="433720"/>
    <lineage>
        <taxon>Eukaryota</taxon>
        <taxon>Metazoa</taxon>
        <taxon>Spiralia</taxon>
        <taxon>Gnathifera</taxon>
        <taxon>Rotifera</taxon>
        <taxon>Eurotatoria</taxon>
        <taxon>Bdelloidea</taxon>
        <taxon>Adinetida</taxon>
        <taxon>Adinetidae</taxon>
        <taxon>Adineta</taxon>
    </lineage>
</organism>
<evidence type="ECO:0000256" key="3">
    <source>
        <dbReference type="SAM" id="Phobius"/>
    </source>
</evidence>
<dbReference type="InterPro" id="IPR027417">
    <property type="entry name" value="P-loop_NTPase"/>
</dbReference>
<dbReference type="GO" id="GO:0005319">
    <property type="term" value="F:lipid transporter activity"/>
    <property type="evidence" value="ECO:0007669"/>
    <property type="project" value="TreeGrafter"/>
</dbReference>
<keyword evidence="1" id="KW-0813">Transport</keyword>
<name>A0A816GSD6_9BILA</name>
<dbReference type="InterPro" id="IPR003439">
    <property type="entry name" value="ABC_transporter-like_ATP-bd"/>
</dbReference>
<dbReference type="PANTHER" id="PTHR19229:SF36">
    <property type="entry name" value="ATP-BINDING CASSETTE SUB-FAMILY A MEMBER 2"/>
    <property type="match status" value="1"/>
</dbReference>
<evidence type="ECO:0000256" key="2">
    <source>
        <dbReference type="ARBA" id="ARBA00022737"/>
    </source>
</evidence>
<dbReference type="GO" id="GO:0005524">
    <property type="term" value="F:ATP binding"/>
    <property type="evidence" value="ECO:0007669"/>
    <property type="project" value="InterPro"/>
</dbReference>
<evidence type="ECO:0000313" key="6">
    <source>
        <dbReference type="EMBL" id="CAF1678246.1"/>
    </source>
</evidence>
<keyword evidence="3" id="KW-1133">Transmembrane helix</keyword>
<sequence length="333" mass="38571">LIREKNTKVKEILKVLGIEPILNNFAQAIRTLIILCFLTVLLCIIFKLKLKSDEYFHTVSLAFLFLGYLIYALQLISFCIMNVQLFDKTIRAVLGTFFIHALSRFIYSYAVVWPTAIQYILIFISPYIAGRSIFQQAILHDLAYKDVAFFQAIYRHVPIYFVTLFIMIVSCVFYWILSWYLEKVFPGEYGIPLDWNFLFKRNYWRLEKVNYPTEAVPGRAVPLKVTHSNSTPIVHVDHLVKQFGPDKIAVNDVSFDLYENQITSLLGPNGSGKTTIFNCLIGIHRQTSGTITMESEDGRDFDTRTNMELLRKSMGYCPQHDILFDLLTIKEQI</sequence>
<feature type="transmembrane region" description="Helical" evidence="3">
    <location>
        <begin position="159"/>
        <end position="181"/>
    </location>
</feature>
<dbReference type="Gene3D" id="3.40.50.300">
    <property type="entry name" value="P-loop containing nucleotide triphosphate hydrolases"/>
    <property type="match status" value="1"/>
</dbReference>
<dbReference type="Pfam" id="PF00005">
    <property type="entry name" value="ABC_tran"/>
    <property type="match status" value="1"/>
</dbReference>
<proteinExistence type="predicted"/>
<keyword evidence="7" id="KW-1185">Reference proteome</keyword>
<dbReference type="Proteomes" id="UP000663832">
    <property type="component" value="Unassembled WGS sequence"/>
</dbReference>
<feature type="domain" description="ABC transporter" evidence="4">
    <location>
        <begin position="250"/>
        <end position="331"/>
    </location>
</feature>
<dbReference type="GO" id="GO:0016020">
    <property type="term" value="C:membrane"/>
    <property type="evidence" value="ECO:0007669"/>
    <property type="project" value="InterPro"/>
</dbReference>
<evidence type="ECO:0000313" key="5">
    <source>
        <dbReference type="EMBL" id="CAF1590225.1"/>
    </source>
</evidence>
<evidence type="ECO:0000259" key="4">
    <source>
        <dbReference type="Pfam" id="PF00005"/>
    </source>
</evidence>
<evidence type="ECO:0000313" key="7">
    <source>
        <dbReference type="Proteomes" id="UP000663832"/>
    </source>
</evidence>
<keyword evidence="2" id="KW-0677">Repeat</keyword>
<reference evidence="6" key="1">
    <citation type="submission" date="2021-02" db="EMBL/GenBank/DDBJ databases">
        <authorList>
            <person name="Nowell W R."/>
        </authorList>
    </citation>
    <scope>NUCLEOTIDE SEQUENCE</scope>
</reference>